<feature type="domain" description="Glucose-methanol-choline oxidoreductase N-terminal" evidence="8">
    <location>
        <begin position="568"/>
        <end position="582"/>
    </location>
</feature>
<comment type="caution">
    <text evidence="9">The sequence shown here is derived from an EMBL/GenBank/DDBJ whole genome shotgun (WGS) entry which is preliminary data.</text>
</comment>
<feature type="domain" description="Glucose-methanol-choline oxidoreductase N-terminal" evidence="8">
    <location>
        <begin position="1541"/>
        <end position="1555"/>
    </location>
</feature>
<dbReference type="InterPro" id="IPR036188">
    <property type="entry name" value="FAD/NAD-bd_sf"/>
</dbReference>
<dbReference type="EMBL" id="RDQH01000342">
    <property type="protein sequence ID" value="RXH69935.1"/>
    <property type="molecule type" value="Genomic_DNA"/>
</dbReference>
<feature type="region of interest" description="Disordered" evidence="6">
    <location>
        <begin position="236"/>
        <end position="267"/>
    </location>
</feature>
<evidence type="ECO:0000313" key="9">
    <source>
        <dbReference type="EMBL" id="RXH69935.1"/>
    </source>
</evidence>
<feature type="compositionally biased region" description="Basic and acidic residues" evidence="6">
    <location>
        <begin position="194"/>
        <end position="203"/>
    </location>
</feature>
<evidence type="ECO:0000256" key="2">
    <source>
        <dbReference type="ARBA" id="ARBA00022630"/>
    </source>
</evidence>
<dbReference type="PROSITE" id="PS00623">
    <property type="entry name" value="GMC_OXRED_1"/>
    <property type="match status" value="1"/>
</dbReference>
<comment type="cofactor">
    <cofactor evidence="1">
        <name>FAD</name>
        <dbReference type="ChEBI" id="CHEBI:57692"/>
    </cofactor>
</comment>
<evidence type="ECO:0000256" key="4">
    <source>
        <dbReference type="ARBA" id="ARBA00022827"/>
    </source>
</evidence>
<dbReference type="Gene3D" id="3.50.50.60">
    <property type="entry name" value="FAD/NAD(P)-binding domain"/>
    <property type="match status" value="3"/>
</dbReference>
<dbReference type="GO" id="GO:0016614">
    <property type="term" value="F:oxidoreductase activity, acting on CH-OH group of donors"/>
    <property type="evidence" value="ECO:0007669"/>
    <property type="project" value="InterPro"/>
</dbReference>
<dbReference type="InterPro" id="IPR025756">
    <property type="entry name" value="Myb_CC_LHEQLE"/>
</dbReference>
<feature type="domain" description="Glucose-methanol-choline oxidoreductase N-terminal" evidence="8">
    <location>
        <begin position="1054"/>
        <end position="1068"/>
    </location>
</feature>
<keyword evidence="2 5" id="KW-0285">Flavoprotein</keyword>
<dbReference type="PROSITE" id="PS00624">
    <property type="entry name" value="GMC_OXRED_2"/>
    <property type="match status" value="3"/>
</dbReference>
<dbReference type="Proteomes" id="UP000290289">
    <property type="component" value="Chromosome 16"/>
</dbReference>
<dbReference type="SUPFAM" id="SSF51905">
    <property type="entry name" value="FAD/NAD(P)-binding domain"/>
    <property type="match status" value="3"/>
</dbReference>
<dbReference type="PANTHER" id="PTHR45968">
    <property type="entry name" value="OSJNBA0019K04.7 PROTEIN"/>
    <property type="match status" value="1"/>
</dbReference>
<evidence type="ECO:0000313" key="10">
    <source>
        <dbReference type="Proteomes" id="UP000290289"/>
    </source>
</evidence>
<organism evidence="9 10">
    <name type="scientific">Malus domestica</name>
    <name type="common">Apple</name>
    <name type="synonym">Pyrus malus</name>
    <dbReference type="NCBI Taxonomy" id="3750"/>
    <lineage>
        <taxon>Eukaryota</taxon>
        <taxon>Viridiplantae</taxon>
        <taxon>Streptophyta</taxon>
        <taxon>Embryophyta</taxon>
        <taxon>Tracheophyta</taxon>
        <taxon>Spermatophyta</taxon>
        <taxon>Magnoliopsida</taxon>
        <taxon>eudicotyledons</taxon>
        <taxon>Gunneridae</taxon>
        <taxon>Pentapetalae</taxon>
        <taxon>rosids</taxon>
        <taxon>fabids</taxon>
        <taxon>Rosales</taxon>
        <taxon>Rosaceae</taxon>
        <taxon>Amygdaloideae</taxon>
        <taxon>Maleae</taxon>
        <taxon>Malus</taxon>
    </lineage>
</organism>
<dbReference type="InterPro" id="IPR051871">
    <property type="entry name" value="GMC_Oxidoreductase-Related"/>
</dbReference>
<feature type="compositionally biased region" description="Low complexity" evidence="6">
    <location>
        <begin position="182"/>
        <end position="193"/>
    </location>
</feature>
<gene>
    <name evidence="9" type="ORF">DVH24_007191</name>
</gene>
<proteinExistence type="inferred from homology"/>
<keyword evidence="3" id="KW-0732">Signal</keyword>
<dbReference type="STRING" id="3750.A0A498HKA5"/>
<dbReference type="GO" id="GO:0050660">
    <property type="term" value="F:flavin adenine dinucleotide binding"/>
    <property type="evidence" value="ECO:0007669"/>
    <property type="project" value="InterPro"/>
</dbReference>
<name>A0A498HKA5_MALDO</name>
<evidence type="ECO:0000259" key="8">
    <source>
        <dbReference type="PROSITE" id="PS00624"/>
    </source>
</evidence>
<comment type="similarity">
    <text evidence="5">Belongs to the GMC oxidoreductase family.</text>
</comment>
<evidence type="ECO:0000256" key="1">
    <source>
        <dbReference type="ARBA" id="ARBA00001974"/>
    </source>
</evidence>
<feature type="region of interest" description="Disordered" evidence="6">
    <location>
        <begin position="160"/>
        <end position="205"/>
    </location>
</feature>
<feature type="domain" description="Glucose-methanol-choline oxidoreductase N-terminal" evidence="7">
    <location>
        <begin position="400"/>
        <end position="423"/>
    </location>
</feature>
<sequence>MVLQNMQNQNMNLVLSTDAKPRLKWTPELHQRFVEAKYRLGKSQQSENCADFRQEDYKELQSSDGHFGADISDEDHSQINESLQIARSLQLQMEVQRQLHEQIERHLQLRIEAQGKYLQSVLKKAQETLSGYTSSSVGVELAKAELTQLVSMVNNGCPSSSFSELTETGTPTLKDVERKQMRGSMESSLTSSERSGREDEKLPENSNATCVELPLMDFHPDNKAWNNVANNHVFGRKRSSSPISEGVSVEQPVAKRTQTQRDKGGNNLRKSGLLATIDLNSKYQTWLCVLHGFKKLECSALMSVFEIAGQTLPHITSDVNEASGKSFDYIVIGGGTAGCPLAATLSEKFSVLLVERGGSPYGDPLVLDTKYYGFSLLRTDQYTSVAQRFVSNDGVRNLRGRVLGGGSAINGGFYSRASEDFVEKVGWDKEMVTNAYQWVESRIVFKPELTPWQYAAEFSFLEAGVFPYNGFSWDHIEGTKIGASVFDEQGRRHTSADLLEAGNPNHITVLLNATVTNVIFHERGDRNETIARGIRFIKSNGNSSEIYEAHLNQPENSCSGGDVILAAGALGSPQILLLSGIGPHQHLNNFNIQLVLDLEAVGKGMKDNPGIALLADPTPKNFPPEPPKVVGIADDFKIIIEAGILPVSSNATIMPIAAKLAFPESEGKLELNSTDPRENPSVTFNYLAKEKDLAQCLKLAQLLERVVRSESIAFFLGIERKPKDKLMSTEDELRKLCTKNVITFFHYHGGCTMGSVVDKDYRVYGVKGLRVVDGSTFFESPGTNPMATLLMLGRYQGMKTTSDVNQVSGKSFDYIIVGGGTAGCPLAATLSEKFSVLLVERGGSPYENPLIMENKNFGLSLVQTDEYTSVAQSFVSKDGVSNLRGRVLGGGSAINGGFFSRASEDYVKRVGWNKQMVSDAYKWVESRNAFKPKLTPWPYVAELSLLEAGIFPYNGFSLDHIEGTKIGATIYDEQGRRHTSADLLMAGNPNNITLLLNATVTSIIFHKKGNRNVTVVRGIRFIKSDGSSSQTHEAYLNTQNNSRSSTGDVILAAGALGSPQILLLSGIGPPKHLNKFDIPVAVNLKSVGKGMQDNPSIALVPEVADAKPKNFPPDSPKVIAIADDFKLIVGSMILPISFNATIMLISGKLAFPESEGQLELNSTDPRKNPSVTFNYLATEKDMAECVKLGRLLEQIVRSKSIAYFLGVEGKRRNESMSTDDELRKLCKNNVRTFYHYHGGCTMGSVVDKNYRVFGIDGLRVIDGSTFLESPGTNPMATLVSNPRRQTLPRKTTSDVNQVSGKSFDYIIVGGGTAGCPLAATLSEKFSVLLVERGGSPYENPLIMENKNYGLSLVQTDEYTSVAQSFVSKDGVSIVLGGGSAINGGFFSRASDDYVKRVGWNKQMVSDAYKWVESRNAFKPKLTPWQYVAELSFLEAGIFPYNGFSLDHIKGTKIGATTFDEQGRRHTSADLLTAGNPNSITLLLNATVTSIIFHEKGSRYETIVRGIRFIKSDGSSSQTHEAYLNTQNNSRSSTGDVILAAGALGSPQILLLSGIGPQKHLNKFNIPVAVNLKSVGKGMTDNPCIALLAEIADAKPKNFPPDSPKVTVIADDFKLVIQALILPISFNATIMPIVGKLAFPESEGELELNSTDPRKNPSVTFNYLAKEKDMAECVKLGRLLEKIVRSKSIAYFLGIEGKRRNKSMSTDDELRKLCKNNVRTFYHYHGGCTMGSVVDKNYRVFGIDGLRVIDGSTFLESPGTNPMATLLMLGRYQGIKILQERENA</sequence>
<dbReference type="Gene3D" id="1.10.10.60">
    <property type="entry name" value="Homeodomain-like"/>
    <property type="match status" value="1"/>
</dbReference>
<reference evidence="9 10" key="1">
    <citation type="submission" date="2018-10" db="EMBL/GenBank/DDBJ databases">
        <title>A high-quality apple genome assembly.</title>
        <authorList>
            <person name="Hu J."/>
        </authorList>
    </citation>
    <scope>NUCLEOTIDE SEQUENCE [LARGE SCALE GENOMIC DNA]</scope>
    <source>
        <strain evidence="10">cv. HFTH1</strain>
        <tissue evidence="9">Young leaf</tissue>
    </source>
</reference>
<keyword evidence="4 5" id="KW-0274">FAD</keyword>
<evidence type="ECO:0000256" key="5">
    <source>
        <dbReference type="RuleBase" id="RU003968"/>
    </source>
</evidence>
<feature type="compositionally biased region" description="Polar residues" evidence="6">
    <location>
        <begin position="160"/>
        <end position="171"/>
    </location>
</feature>
<keyword evidence="10" id="KW-1185">Reference proteome</keyword>
<dbReference type="PANTHER" id="PTHR45968:SF19">
    <property type="entry name" value="GLUCOSE-METHANOL-CHOLINE (GMC) OXIDOREDUCTASE FAMILY PROTEIN"/>
    <property type="match status" value="1"/>
</dbReference>
<evidence type="ECO:0000259" key="7">
    <source>
        <dbReference type="PROSITE" id="PS00623"/>
    </source>
</evidence>
<accession>A0A498HKA5</accession>
<dbReference type="InterPro" id="IPR007867">
    <property type="entry name" value="GMC_OxRtase_C"/>
</dbReference>
<dbReference type="Gene3D" id="3.30.410.40">
    <property type="match status" value="3"/>
</dbReference>
<dbReference type="InterPro" id="IPR000172">
    <property type="entry name" value="GMC_OxRdtase_N"/>
</dbReference>
<evidence type="ECO:0000256" key="6">
    <source>
        <dbReference type="SAM" id="MobiDB-lite"/>
    </source>
</evidence>
<dbReference type="Pfam" id="PF05199">
    <property type="entry name" value="GMC_oxred_C"/>
    <property type="match status" value="3"/>
</dbReference>
<dbReference type="Pfam" id="PF14379">
    <property type="entry name" value="Myb_CC_LHEQLE"/>
    <property type="match status" value="1"/>
</dbReference>
<evidence type="ECO:0000256" key="3">
    <source>
        <dbReference type="ARBA" id="ARBA00022729"/>
    </source>
</evidence>
<dbReference type="SUPFAM" id="SSF54373">
    <property type="entry name" value="FAD-linked reductases, C-terminal domain"/>
    <property type="match status" value="3"/>
</dbReference>
<dbReference type="Pfam" id="PF00732">
    <property type="entry name" value="GMC_oxred_N"/>
    <property type="match status" value="3"/>
</dbReference>
<protein>
    <recommendedName>
        <fullName evidence="7 8">Glucose-methanol-choline oxidoreductase N-terminal domain-containing protein</fullName>
    </recommendedName>
</protein>